<accession>A0A135Z8Q1</accession>
<dbReference type="PATRIC" id="fig|2702.101.peg.477"/>
<sequence>MPSLAFYIYLKECILCGVAFMYAMRVGALENERTIMAQDYDSPRSKDEDEESLQALIKGSQNSSSEIDDDENAIAEDYELPGADLSGEDASVTVIPMQGDEFICSECFLVKHRSQLAESSTESQPVCKECAA</sequence>
<name>A0A135Z8Q1_GARVA</name>
<proteinExistence type="predicted"/>
<organism evidence="2 3">
    <name type="scientific">Gardnerella vaginalis</name>
    <dbReference type="NCBI Taxonomy" id="2702"/>
    <lineage>
        <taxon>Bacteria</taxon>
        <taxon>Bacillati</taxon>
        <taxon>Actinomycetota</taxon>
        <taxon>Actinomycetes</taxon>
        <taxon>Bifidobacteriales</taxon>
        <taxon>Bifidobacteriaceae</taxon>
        <taxon>Gardnerella</taxon>
    </lineage>
</organism>
<feature type="region of interest" description="Disordered" evidence="1">
    <location>
        <begin position="39"/>
        <end position="68"/>
    </location>
</feature>
<reference evidence="2 3" key="1">
    <citation type="submission" date="2016-02" db="EMBL/GenBank/DDBJ databases">
        <authorList>
            <person name="Wen L."/>
            <person name="He K."/>
            <person name="Yang H."/>
        </authorList>
    </citation>
    <scope>NUCLEOTIDE SEQUENCE [LARGE SCALE GENOMIC DNA]</scope>
    <source>
        <strain evidence="2 3">CMW7778B</strain>
    </source>
</reference>
<dbReference type="Pfam" id="PF13834">
    <property type="entry name" value="DUF4193"/>
    <property type="match status" value="1"/>
</dbReference>
<dbReference type="Proteomes" id="UP000070505">
    <property type="component" value="Unassembled WGS sequence"/>
</dbReference>
<evidence type="ECO:0000256" key="1">
    <source>
        <dbReference type="SAM" id="MobiDB-lite"/>
    </source>
</evidence>
<protein>
    <recommendedName>
        <fullName evidence="4">dUTPase</fullName>
    </recommendedName>
</protein>
<dbReference type="InterPro" id="IPR025242">
    <property type="entry name" value="DUF4193"/>
</dbReference>
<evidence type="ECO:0000313" key="2">
    <source>
        <dbReference type="EMBL" id="KXI17984.1"/>
    </source>
</evidence>
<comment type="caution">
    <text evidence="2">The sequence shown here is derived from an EMBL/GenBank/DDBJ whole genome shotgun (WGS) entry which is preliminary data.</text>
</comment>
<evidence type="ECO:0000313" key="3">
    <source>
        <dbReference type="Proteomes" id="UP000070505"/>
    </source>
</evidence>
<dbReference type="EMBL" id="LSRC01000018">
    <property type="protein sequence ID" value="KXI17984.1"/>
    <property type="molecule type" value="Genomic_DNA"/>
</dbReference>
<evidence type="ECO:0008006" key="4">
    <source>
        <dbReference type="Google" id="ProtNLM"/>
    </source>
</evidence>
<dbReference type="AlphaFoldDB" id="A0A135Z8Q1"/>
<gene>
    <name evidence="2" type="ORF">HMPREF3230_00492</name>
</gene>